<gene>
    <name evidence="1" type="ORF">GTZ93_18770</name>
</gene>
<dbReference type="AlphaFoldDB" id="A0A7X5BSF8"/>
<protein>
    <submittedName>
        <fullName evidence="1">Uncharacterized protein</fullName>
    </submittedName>
</protein>
<comment type="caution">
    <text evidence="1">The sequence shown here is derived from an EMBL/GenBank/DDBJ whole genome shotgun (WGS) entry which is preliminary data.</text>
</comment>
<keyword evidence="2" id="KW-1185">Reference proteome</keyword>
<dbReference type="RefSeq" id="WP_120580621.1">
    <property type="nucleotide sequence ID" value="NZ_CBCSLE010000080.1"/>
</dbReference>
<evidence type="ECO:0000313" key="1">
    <source>
        <dbReference type="EMBL" id="NBC41849.1"/>
    </source>
</evidence>
<accession>A0A7X5BSF8</accession>
<evidence type="ECO:0000313" key="2">
    <source>
        <dbReference type="Proteomes" id="UP000537825"/>
    </source>
</evidence>
<reference evidence="1 2" key="1">
    <citation type="submission" date="2020-01" db="EMBL/GenBank/DDBJ databases">
        <title>The draft genome sequence of Corallococcus exiguus DSM 14696.</title>
        <authorList>
            <person name="Zhang X."/>
            <person name="Zhu H."/>
        </authorList>
    </citation>
    <scope>NUCLEOTIDE SEQUENCE [LARGE SCALE GENOMIC DNA]</scope>
    <source>
        <strain evidence="1 2">DSM 14696</strain>
    </source>
</reference>
<dbReference type="Proteomes" id="UP000537825">
    <property type="component" value="Unassembled WGS sequence"/>
</dbReference>
<proteinExistence type="predicted"/>
<dbReference type="EMBL" id="JAAAPK010000004">
    <property type="protein sequence ID" value="NBC41849.1"/>
    <property type="molecule type" value="Genomic_DNA"/>
</dbReference>
<name>A0A7X5BSF8_9BACT</name>
<sequence length="91" mass="10121">MVGTGRGAYAKGEHAPAGVRQRLLEEFARRFGPWAACPRMEPAGQFDMWLGDIELSKTCYHNDLNGQIPLLGSLARDSRDVEVGKHLRVLK</sequence>
<organism evidence="1 2">
    <name type="scientific">Corallococcus exiguus</name>
    <dbReference type="NCBI Taxonomy" id="83462"/>
    <lineage>
        <taxon>Bacteria</taxon>
        <taxon>Pseudomonadati</taxon>
        <taxon>Myxococcota</taxon>
        <taxon>Myxococcia</taxon>
        <taxon>Myxococcales</taxon>
        <taxon>Cystobacterineae</taxon>
        <taxon>Myxococcaceae</taxon>
        <taxon>Corallococcus</taxon>
    </lineage>
</organism>